<evidence type="ECO:0008006" key="4">
    <source>
        <dbReference type="Google" id="ProtNLM"/>
    </source>
</evidence>
<keyword evidence="3" id="KW-1185">Reference proteome</keyword>
<keyword evidence="1" id="KW-1133">Transmembrane helix</keyword>
<protein>
    <recommendedName>
        <fullName evidence="4">Cox cluster protein</fullName>
    </recommendedName>
</protein>
<organism evidence="2 3">
    <name type="scientific">Natrarchaeobaculum aegyptiacum</name>
    <dbReference type="NCBI Taxonomy" id="745377"/>
    <lineage>
        <taxon>Archaea</taxon>
        <taxon>Methanobacteriati</taxon>
        <taxon>Methanobacteriota</taxon>
        <taxon>Stenosarchaea group</taxon>
        <taxon>Halobacteria</taxon>
        <taxon>Halobacteriales</taxon>
        <taxon>Natrialbaceae</taxon>
        <taxon>Natrarchaeobaculum</taxon>
    </lineage>
</organism>
<evidence type="ECO:0000256" key="1">
    <source>
        <dbReference type="SAM" id="Phobius"/>
    </source>
</evidence>
<feature type="transmembrane region" description="Helical" evidence="1">
    <location>
        <begin position="12"/>
        <end position="39"/>
    </location>
</feature>
<sequence>MAGLLAQFREYPVATTLEVGSVVVCIVLFVGTLGLLALGPPVVPGTDTGPATGTATTPWLALVGVGAAFVLFWTALVPLYERLR</sequence>
<accession>A0A2Z2I0S8</accession>
<feature type="transmembrane region" description="Helical" evidence="1">
    <location>
        <begin position="59"/>
        <end position="80"/>
    </location>
</feature>
<dbReference type="KEGG" id="naj:B1756_08860"/>
<dbReference type="EMBL" id="CP019893">
    <property type="protein sequence ID" value="ARS89838.1"/>
    <property type="molecule type" value="Genomic_DNA"/>
</dbReference>
<dbReference type="RefSeq" id="WP_086888218.1">
    <property type="nucleotide sequence ID" value="NZ_CP019893.1"/>
</dbReference>
<gene>
    <name evidence="2" type="ORF">B1756_08860</name>
</gene>
<evidence type="ECO:0000313" key="2">
    <source>
        <dbReference type="EMBL" id="ARS89838.1"/>
    </source>
</evidence>
<keyword evidence="1" id="KW-0812">Transmembrane</keyword>
<proteinExistence type="predicted"/>
<name>A0A2Z2I0S8_9EURY</name>
<dbReference type="Proteomes" id="UP000250088">
    <property type="component" value="Chromosome"/>
</dbReference>
<evidence type="ECO:0000313" key="3">
    <source>
        <dbReference type="Proteomes" id="UP000250088"/>
    </source>
</evidence>
<dbReference type="GeneID" id="32894186"/>
<keyword evidence="1" id="KW-0472">Membrane</keyword>
<reference evidence="3" key="1">
    <citation type="submission" date="2017-02" db="EMBL/GenBank/DDBJ databases">
        <title>Natronthermophilus aegyptiacus gen. nov.,sp. nov., an aerobic, extremely halophilic alkalithermophilic archaeon isolated from the athalassohaline Wadi An Natrun, Egypt.</title>
        <authorList>
            <person name="Zhao B."/>
        </authorList>
    </citation>
    <scope>NUCLEOTIDE SEQUENCE [LARGE SCALE GENOMIC DNA]</scope>
    <source>
        <strain evidence="3">JW/NM-HA 15</strain>
    </source>
</reference>
<dbReference type="AlphaFoldDB" id="A0A2Z2I0S8"/>